<evidence type="ECO:0000313" key="1">
    <source>
        <dbReference type="EMBL" id="BBZ12070.1"/>
    </source>
</evidence>
<accession>A0ABM7KM23</accession>
<keyword evidence="2" id="KW-1185">Reference proteome</keyword>
<proteinExistence type="predicted"/>
<protein>
    <recommendedName>
        <fullName evidence="3">Recombinase XerD</fullName>
    </recommendedName>
</protein>
<reference evidence="1 2" key="1">
    <citation type="journal article" date="2019" name="Emerg. Microbes Infect.">
        <title>Comprehensive subspecies identification of 175 nontuberculous mycobacteria species based on 7547 genomic profiles.</title>
        <authorList>
            <person name="Matsumoto Y."/>
            <person name="Kinjo T."/>
            <person name="Motooka D."/>
            <person name="Nabeya D."/>
            <person name="Jung N."/>
            <person name="Uechi K."/>
            <person name="Horii T."/>
            <person name="Iida T."/>
            <person name="Fujita J."/>
            <person name="Nakamura S."/>
        </authorList>
    </citation>
    <scope>NUCLEOTIDE SEQUENCE [LARGE SCALE GENOMIC DNA]</scope>
    <source>
        <strain evidence="1 2">JCM 12687</strain>
    </source>
</reference>
<gene>
    <name evidence="1" type="ORF">MBRA_22650</name>
</gene>
<evidence type="ECO:0008006" key="3">
    <source>
        <dbReference type="Google" id="ProtNLM"/>
    </source>
</evidence>
<dbReference type="Proteomes" id="UP000467379">
    <property type="component" value="Chromosome"/>
</dbReference>
<name>A0ABM7KM23_9MYCO</name>
<sequence length="498" mass="55217">MTNNRSGHARGRGRPHVKGEIACTRCGRMSVQNRTPSWPGEQLCNSCFYTAMRTHGVCPFCGHDGLLPGRANHIDPRPVCLTCAGIPEDYRCRTCDTEGQIYRGGRCARCALRDDLTALIVDGAADPATMSTIVEILCGVERPESILTWKRSPRVRALLSGLSSGEIPLSHDGLDAVSQRTRVVSHLRSLLEHHGLLPDRDEYLARFEVWLAAKLDTITEPAVRAPVEQFATWHHLRRLRGNSTPGQASERSMQSAKQQVTETIKLLTWLHDTHHRTAADCRQQDLDEWLASGPTTRHKTRAFFAWANKSKINTTVRFVNQQPKHVPMLTQEQRLTWIKALLTGNPGSLHYRVAGLLLLLYAQPLVRIAALPATAVAVTTDEVRISLGNEPVPVPEPFASILVELVHRRPNLRTGGGTVPNPWLFPAHRPGKHLDAMTLAHELTHAGVSVLAARNSALRTLVAEMPPPIVAKLLGFSDNCVQRHAQLAAQPWSRYITR</sequence>
<dbReference type="EMBL" id="AP022606">
    <property type="protein sequence ID" value="BBZ12070.1"/>
    <property type="molecule type" value="Genomic_DNA"/>
</dbReference>
<evidence type="ECO:0000313" key="2">
    <source>
        <dbReference type="Proteomes" id="UP000467379"/>
    </source>
</evidence>
<organism evidence="1 2">
    <name type="scientific">Mycobacterium branderi</name>
    <dbReference type="NCBI Taxonomy" id="43348"/>
    <lineage>
        <taxon>Bacteria</taxon>
        <taxon>Bacillati</taxon>
        <taxon>Actinomycetota</taxon>
        <taxon>Actinomycetes</taxon>
        <taxon>Mycobacteriales</taxon>
        <taxon>Mycobacteriaceae</taxon>
        <taxon>Mycobacterium</taxon>
    </lineage>
</organism>